<dbReference type="Proteomes" id="UP001206595">
    <property type="component" value="Unassembled WGS sequence"/>
</dbReference>
<dbReference type="SUPFAM" id="SSF56276">
    <property type="entry name" value="S-adenosylmethionine decarboxylase"/>
    <property type="match status" value="1"/>
</dbReference>
<evidence type="ECO:0000256" key="5">
    <source>
        <dbReference type="SAM" id="MobiDB-lite"/>
    </source>
</evidence>
<reference evidence="6" key="1">
    <citation type="submission" date="2021-06" db="EMBL/GenBank/DDBJ databases">
        <authorList>
            <consortium name="DOE Joint Genome Institute"/>
            <person name="Mondo S.J."/>
            <person name="Amses K.R."/>
            <person name="Simmons D.R."/>
            <person name="Longcore J.E."/>
            <person name="Seto K."/>
            <person name="Alves G.H."/>
            <person name="Bonds A.E."/>
            <person name="Quandt C.A."/>
            <person name="Davis W.J."/>
            <person name="Chang Y."/>
            <person name="Letcher P.M."/>
            <person name="Powell M.J."/>
            <person name="Kuo A."/>
            <person name="Labutti K."/>
            <person name="Pangilinan J."/>
            <person name="Andreopoulos W."/>
            <person name="Tritt A."/>
            <person name="Riley R."/>
            <person name="Hundley H."/>
            <person name="Johnson J."/>
            <person name="Lipzen A."/>
            <person name="Barry K."/>
            <person name="Berbee M.L."/>
            <person name="Buchler N.E."/>
            <person name="Grigoriev I.V."/>
            <person name="Spatafora J.W."/>
            <person name="Stajich J.E."/>
            <person name="James T.Y."/>
        </authorList>
    </citation>
    <scope>NUCLEOTIDE SEQUENCE</scope>
    <source>
        <strain evidence="6">AG</strain>
    </source>
</reference>
<evidence type="ECO:0000256" key="4">
    <source>
        <dbReference type="ARBA" id="ARBA00023115"/>
    </source>
</evidence>
<feature type="region of interest" description="Disordered" evidence="5">
    <location>
        <begin position="54"/>
        <end position="89"/>
    </location>
</feature>
<name>A0AAD5E2W0_UMBRA</name>
<evidence type="ECO:0000256" key="3">
    <source>
        <dbReference type="ARBA" id="ARBA00023066"/>
    </source>
</evidence>
<protein>
    <recommendedName>
        <fullName evidence="8">Adenosylmethionine decarboxylase</fullName>
    </recommendedName>
</protein>
<dbReference type="InterPro" id="IPR018166">
    <property type="entry name" value="S-AdoMet_deCO2ase_CS"/>
</dbReference>
<dbReference type="AlphaFoldDB" id="A0AAD5E2W0"/>
<feature type="region of interest" description="Disordered" evidence="5">
    <location>
        <begin position="241"/>
        <end position="291"/>
    </location>
</feature>
<organism evidence="6 7">
    <name type="scientific">Umbelopsis ramanniana AG</name>
    <dbReference type="NCBI Taxonomy" id="1314678"/>
    <lineage>
        <taxon>Eukaryota</taxon>
        <taxon>Fungi</taxon>
        <taxon>Fungi incertae sedis</taxon>
        <taxon>Mucoromycota</taxon>
        <taxon>Mucoromycotina</taxon>
        <taxon>Umbelopsidomycetes</taxon>
        <taxon>Umbelopsidales</taxon>
        <taxon>Umbelopsidaceae</taxon>
        <taxon>Umbelopsis</taxon>
    </lineage>
</organism>
<dbReference type="GO" id="GO:0006597">
    <property type="term" value="P:spermine biosynthetic process"/>
    <property type="evidence" value="ECO:0007669"/>
    <property type="project" value="TreeGrafter"/>
</dbReference>
<dbReference type="Pfam" id="PF01536">
    <property type="entry name" value="SAM_decarbox"/>
    <property type="match status" value="1"/>
</dbReference>
<dbReference type="InterPro" id="IPR016067">
    <property type="entry name" value="S-AdoMet_deCO2ase_core"/>
</dbReference>
<dbReference type="RefSeq" id="XP_051440773.1">
    <property type="nucleotide sequence ID" value="XM_051592108.1"/>
</dbReference>
<reference evidence="6" key="2">
    <citation type="journal article" date="2022" name="Proc. Natl. Acad. Sci. U.S.A.">
        <title>Diploid-dominant life cycles characterize the early evolution of Fungi.</title>
        <authorList>
            <person name="Amses K.R."/>
            <person name="Simmons D.R."/>
            <person name="Longcore J.E."/>
            <person name="Mondo S.J."/>
            <person name="Seto K."/>
            <person name="Jeronimo G.H."/>
            <person name="Bonds A.E."/>
            <person name="Quandt C.A."/>
            <person name="Davis W.J."/>
            <person name="Chang Y."/>
            <person name="Federici B.A."/>
            <person name="Kuo A."/>
            <person name="LaButti K."/>
            <person name="Pangilinan J."/>
            <person name="Andreopoulos W."/>
            <person name="Tritt A."/>
            <person name="Riley R."/>
            <person name="Hundley H."/>
            <person name="Johnson J."/>
            <person name="Lipzen A."/>
            <person name="Barry K."/>
            <person name="Lang B.F."/>
            <person name="Cuomo C.A."/>
            <person name="Buchler N.E."/>
            <person name="Grigoriev I.V."/>
            <person name="Spatafora J.W."/>
            <person name="Stajich J.E."/>
            <person name="James T.Y."/>
        </authorList>
    </citation>
    <scope>NUCLEOTIDE SEQUENCE</scope>
    <source>
        <strain evidence="6">AG</strain>
    </source>
</reference>
<dbReference type="PROSITE" id="PS01336">
    <property type="entry name" value="ADOMETDC"/>
    <property type="match status" value="1"/>
</dbReference>
<dbReference type="GO" id="GO:0004014">
    <property type="term" value="F:adenosylmethionine decarboxylase activity"/>
    <property type="evidence" value="ECO:0007669"/>
    <property type="project" value="InterPro"/>
</dbReference>
<dbReference type="GO" id="GO:0005829">
    <property type="term" value="C:cytosol"/>
    <property type="evidence" value="ECO:0007669"/>
    <property type="project" value="TreeGrafter"/>
</dbReference>
<evidence type="ECO:0000313" key="6">
    <source>
        <dbReference type="EMBL" id="KAI8575769.1"/>
    </source>
</evidence>
<evidence type="ECO:0000256" key="1">
    <source>
        <dbReference type="ARBA" id="ARBA00004911"/>
    </source>
</evidence>
<keyword evidence="7" id="KW-1185">Reference proteome</keyword>
<comment type="pathway">
    <text evidence="1">Amine and polyamine biosynthesis; S-adenosylmethioninamine biosynthesis; S-adenosylmethioninamine from S-adenosyl-L-methionine: step 1/1.</text>
</comment>
<comment type="similarity">
    <text evidence="2">Belongs to the eukaryotic AdoMetDC family.</text>
</comment>
<feature type="compositionally biased region" description="Polar residues" evidence="5">
    <location>
        <begin position="254"/>
        <end position="276"/>
    </location>
</feature>
<comment type="caution">
    <text evidence="6">The sequence shown here is derived from an EMBL/GenBank/DDBJ whole genome shotgun (WGS) entry which is preliminary data.</text>
</comment>
<dbReference type="GO" id="GO:0008295">
    <property type="term" value="P:spermidine biosynthetic process"/>
    <property type="evidence" value="ECO:0007669"/>
    <property type="project" value="UniProtKB-KW"/>
</dbReference>
<gene>
    <name evidence="6" type="ORF">K450DRAFT_260120</name>
</gene>
<dbReference type="Gene3D" id="3.60.90.10">
    <property type="entry name" value="S-adenosylmethionine decarboxylase"/>
    <property type="match status" value="1"/>
</dbReference>
<dbReference type="EMBL" id="MU620970">
    <property type="protein sequence ID" value="KAI8575769.1"/>
    <property type="molecule type" value="Genomic_DNA"/>
</dbReference>
<proteinExistence type="inferred from homology"/>
<keyword evidence="4" id="KW-0620">Polyamine biosynthesis</keyword>
<keyword evidence="3" id="KW-0745">Spermidine biosynthesis</keyword>
<dbReference type="Gene3D" id="3.30.360.50">
    <property type="entry name" value="S-adenosylmethionine decarboxylase"/>
    <property type="match status" value="1"/>
</dbReference>
<evidence type="ECO:0000256" key="2">
    <source>
        <dbReference type="ARBA" id="ARBA00008466"/>
    </source>
</evidence>
<sequence>MFDNIVPPSVPPIQGDNYSAQAGCFEGPEKLLEIWFSPSPYHLARHQKLGHYDESEYELSDDSAPHSPTKSSSDLSEDGDSSRFSPEPIRREHGKYNAYEMGLRTISKNVWDDMLAIVKCTVLNVIKNEHVDAYLLSESSMFVYPHKLILKTCGTTTLLMALPRILELAKDLCGFEKVWRVFYSRKSFMFPDRQCGPHRSWHDEVSYLDTHFENGSAYRIGTNAKNHWYLYLTSPADDVLAHDSNNNDDDDTVESGTVTPNHQRYESGTSTPATSDTESDPSPFGNSGYPQQDQTVEILMTDLNPEAMKLFYQMNDEPTGIAGGKRVDDTTGIGNIYPTAKLDSFLFEPCGYSANGLWEGAYFTIHVTPEPQCSYASFETNIPCEVSHPAKAASNGSSLVKSAITKSQSRAPLQSLIRQVLSVFQPGNFTVTLFSSHPRNNKPSPLIHRDGLRIHDEDDRFDGMTMENGHKDDGHYHHSHSKMVHSLANVDGYKRTDRILYTFEGYDLVYGHYEQLA</sequence>
<dbReference type="InterPro" id="IPR048283">
    <property type="entry name" value="AdoMetDC-like"/>
</dbReference>
<accession>A0AAD5E2W0</accession>
<evidence type="ECO:0000313" key="7">
    <source>
        <dbReference type="Proteomes" id="UP001206595"/>
    </source>
</evidence>
<evidence type="ECO:0008006" key="8">
    <source>
        <dbReference type="Google" id="ProtNLM"/>
    </source>
</evidence>
<dbReference type="PANTHER" id="PTHR11570:SF0">
    <property type="entry name" value="S-ADENOSYLMETHIONINE DECARBOXYLASE PROENZYME"/>
    <property type="match status" value="1"/>
</dbReference>
<dbReference type="PANTHER" id="PTHR11570">
    <property type="entry name" value="S-ADENOSYLMETHIONINE DECARBOXYLASE"/>
    <property type="match status" value="1"/>
</dbReference>
<dbReference type="GeneID" id="75917451"/>